<dbReference type="PANTHER" id="PTHR33991">
    <property type="entry name" value="DNA REPAIR PROTEIN RECO"/>
    <property type="match status" value="1"/>
</dbReference>
<evidence type="ECO:0000256" key="1">
    <source>
        <dbReference type="ARBA" id="ARBA00007452"/>
    </source>
</evidence>
<dbReference type="InterPro" id="IPR003717">
    <property type="entry name" value="RecO"/>
</dbReference>
<gene>
    <name evidence="7 9" type="primary">recO</name>
    <name evidence="9" type="ORF">CEV32_0026</name>
</gene>
<evidence type="ECO:0000313" key="10">
    <source>
        <dbReference type="Proteomes" id="UP000216345"/>
    </source>
</evidence>
<dbReference type="EMBL" id="NNRK01000026">
    <property type="protein sequence ID" value="OYR14034.1"/>
    <property type="molecule type" value="Genomic_DNA"/>
</dbReference>
<dbReference type="SUPFAM" id="SSF57863">
    <property type="entry name" value="ArfGap/RecO-like zinc finger"/>
    <property type="match status" value="1"/>
</dbReference>
<dbReference type="Gene3D" id="2.40.50.140">
    <property type="entry name" value="Nucleic acid-binding proteins"/>
    <property type="match status" value="1"/>
</dbReference>
<evidence type="ECO:0000256" key="4">
    <source>
        <dbReference type="ARBA" id="ARBA00023172"/>
    </source>
</evidence>
<name>A0A256FGR1_9HYPH</name>
<keyword evidence="3 7" id="KW-0227">DNA damage</keyword>
<keyword evidence="10" id="KW-1185">Reference proteome</keyword>
<comment type="caution">
    <text evidence="9">The sequence shown here is derived from an EMBL/GenBank/DDBJ whole genome shotgun (WGS) entry which is preliminary data.</text>
</comment>
<dbReference type="InterPro" id="IPR022572">
    <property type="entry name" value="DNA_rep/recomb_RecO_N"/>
</dbReference>
<dbReference type="Pfam" id="PF02565">
    <property type="entry name" value="RecO_C"/>
    <property type="match status" value="1"/>
</dbReference>
<proteinExistence type="inferred from homology"/>
<evidence type="ECO:0000256" key="2">
    <source>
        <dbReference type="ARBA" id="ARBA00021310"/>
    </source>
</evidence>
<evidence type="ECO:0000256" key="3">
    <source>
        <dbReference type="ARBA" id="ARBA00022763"/>
    </source>
</evidence>
<dbReference type="SUPFAM" id="SSF50249">
    <property type="entry name" value="Nucleic acid-binding proteins"/>
    <property type="match status" value="1"/>
</dbReference>
<comment type="similarity">
    <text evidence="1 7">Belongs to the RecO family.</text>
</comment>
<keyword evidence="4 7" id="KW-0233">DNA recombination</keyword>
<evidence type="ECO:0000256" key="6">
    <source>
        <dbReference type="ARBA" id="ARBA00033409"/>
    </source>
</evidence>
<reference evidence="9 10" key="1">
    <citation type="submission" date="2017-07" db="EMBL/GenBank/DDBJ databases">
        <title>Phylogenetic study on the rhizospheric bacterium Ochrobactrum sp. A44.</title>
        <authorList>
            <person name="Krzyzanowska D.M."/>
            <person name="Ossowicki A."/>
            <person name="Rajewska M."/>
            <person name="Maciag T."/>
            <person name="Kaczynski Z."/>
            <person name="Czerwicka M."/>
            <person name="Jafra S."/>
        </authorList>
    </citation>
    <scope>NUCLEOTIDE SEQUENCE [LARGE SCALE GENOMIC DNA]</scope>
    <source>
        <strain evidence="9 10">PR17</strain>
    </source>
</reference>
<organism evidence="9 10">
    <name type="scientific">Brucella rhizosphaerae</name>
    <dbReference type="NCBI Taxonomy" id="571254"/>
    <lineage>
        <taxon>Bacteria</taxon>
        <taxon>Pseudomonadati</taxon>
        <taxon>Pseudomonadota</taxon>
        <taxon>Alphaproteobacteria</taxon>
        <taxon>Hyphomicrobiales</taxon>
        <taxon>Brucellaceae</taxon>
        <taxon>Brucella/Ochrobactrum group</taxon>
        <taxon>Brucella</taxon>
    </lineage>
</organism>
<evidence type="ECO:0000313" key="9">
    <source>
        <dbReference type="EMBL" id="OYR14034.1"/>
    </source>
</evidence>
<dbReference type="GO" id="GO:0006302">
    <property type="term" value="P:double-strand break repair"/>
    <property type="evidence" value="ECO:0007669"/>
    <property type="project" value="TreeGrafter"/>
</dbReference>
<dbReference type="Pfam" id="PF11967">
    <property type="entry name" value="RecO_N"/>
    <property type="match status" value="1"/>
</dbReference>
<sequence length="261" mass="29048">MEWRDEGIVLGTRRHGETSAIVEVMTREHGRHMGMVRGGRSRRMQPLLQPGNHVDLAWWARLDEHLGSFTIEPLGFAAARLIETSVALYGIQLAAAHLRLLPERDPQGALYETLRLIIEHFDDPLASGELLLRFEVMMLEELGFGLDLKECAATGVRDNLIYVSPKSGRAVCGDAGAPWADKMLPLPAFVNSTAVRASCYDDLNDAFRMTGFFFLRHVWEPRAQTPPDARSGFLNAIARTIGAHPEKCEAVFGKDALEKNN</sequence>
<dbReference type="InterPro" id="IPR037278">
    <property type="entry name" value="ARFGAP/RecO"/>
</dbReference>
<evidence type="ECO:0000256" key="7">
    <source>
        <dbReference type="HAMAP-Rule" id="MF_00201"/>
    </source>
</evidence>
<dbReference type="PANTHER" id="PTHR33991:SF1">
    <property type="entry name" value="DNA REPAIR PROTEIN RECO"/>
    <property type="match status" value="1"/>
</dbReference>
<keyword evidence="5 7" id="KW-0234">DNA repair</keyword>
<dbReference type="RefSeq" id="WP_094576548.1">
    <property type="nucleotide sequence ID" value="NZ_JBHEEL010000001.1"/>
</dbReference>
<dbReference type="Proteomes" id="UP000216345">
    <property type="component" value="Unassembled WGS sequence"/>
</dbReference>
<comment type="function">
    <text evidence="7">Involved in DNA repair and RecF pathway recombination.</text>
</comment>
<dbReference type="OrthoDB" id="9804792at2"/>
<dbReference type="GO" id="GO:0006310">
    <property type="term" value="P:DNA recombination"/>
    <property type="evidence" value="ECO:0007669"/>
    <property type="project" value="UniProtKB-UniRule"/>
</dbReference>
<dbReference type="Gene3D" id="1.20.1440.120">
    <property type="entry name" value="Recombination protein O, C-terminal domain"/>
    <property type="match status" value="1"/>
</dbReference>
<evidence type="ECO:0000256" key="5">
    <source>
        <dbReference type="ARBA" id="ARBA00023204"/>
    </source>
</evidence>
<accession>A0A256FGR1</accession>
<evidence type="ECO:0000259" key="8">
    <source>
        <dbReference type="Pfam" id="PF11967"/>
    </source>
</evidence>
<feature type="domain" description="DNA replication/recombination mediator RecO N-terminal" evidence="8">
    <location>
        <begin position="1"/>
        <end position="70"/>
    </location>
</feature>
<dbReference type="NCBIfam" id="TIGR00613">
    <property type="entry name" value="reco"/>
    <property type="match status" value="1"/>
</dbReference>
<protein>
    <recommendedName>
        <fullName evidence="2 7">DNA repair protein RecO</fullName>
    </recommendedName>
    <alternativeName>
        <fullName evidence="6 7">Recombination protein O</fullName>
    </alternativeName>
</protein>
<dbReference type="HAMAP" id="MF_00201">
    <property type="entry name" value="RecO"/>
    <property type="match status" value="1"/>
</dbReference>
<dbReference type="InterPro" id="IPR042242">
    <property type="entry name" value="RecO_C"/>
</dbReference>
<dbReference type="eggNOG" id="COG1381">
    <property type="taxonomic scope" value="Bacteria"/>
</dbReference>
<dbReference type="AlphaFoldDB" id="A0A256FGR1"/>
<dbReference type="GO" id="GO:0043590">
    <property type="term" value="C:bacterial nucleoid"/>
    <property type="evidence" value="ECO:0007669"/>
    <property type="project" value="TreeGrafter"/>
</dbReference>
<dbReference type="InterPro" id="IPR012340">
    <property type="entry name" value="NA-bd_OB-fold"/>
</dbReference>